<reference evidence="1" key="1">
    <citation type="submission" date="2022-11" db="EMBL/GenBank/DDBJ databases">
        <title>Isolation and characterization of PLA-degrading bacterium Massilia sp. from Antarctic soil.</title>
        <authorList>
            <person name="Sato K."/>
            <person name="Gomez-Fuentes C."/>
            <person name="Ahmad S.A."/>
            <person name="Zulkharnain A."/>
        </authorList>
    </citation>
    <scope>NUCLEOTIDE SEQUENCE</scope>
    <source>
        <strain evidence="1">N-3</strain>
    </source>
</reference>
<proteinExistence type="predicted"/>
<name>A0ABM8C6H5_9BURK</name>
<accession>A0ABM8C6H5</accession>
<gene>
    <name evidence="1" type="ORF">MasN3_23160</name>
</gene>
<dbReference type="RefSeq" id="WP_281914262.1">
    <property type="nucleotide sequence ID" value="NZ_AP026966.1"/>
</dbReference>
<evidence type="ECO:0000313" key="2">
    <source>
        <dbReference type="Proteomes" id="UP001163336"/>
    </source>
</evidence>
<dbReference type="SUPFAM" id="SSF46785">
    <property type="entry name" value="Winged helix' DNA-binding domain"/>
    <property type="match status" value="1"/>
</dbReference>
<protein>
    <submittedName>
        <fullName evidence="1">Transcriptional regulator</fullName>
    </submittedName>
</protein>
<organism evidence="1 2">
    <name type="scientific">Massilia varians</name>
    <dbReference type="NCBI Taxonomy" id="457921"/>
    <lineage>
        <taxon>Bacteria</taxon>
        <taxon>Pseudomonadati</taxon>
        <taxon>Pseudomonadota</taxon>
        <taxon>Betaproteobacteria</taxon>
        <taxon>Burkholderiales</taxon>
        <taxon>Oxalobacteraceae</taxon>
        <taxon>Telluria group</taxon>
        <taxon>Massilia</taxon>
    </lineage>
</organism>
<dbReference type="InterPro" id="IPR036390">
    <property type="entry name" value="WH_DNA-bd_sf"/>
</dbReference>
<keyword evidence="2" id="KW-1185">Reference proteome</keyword>
<evidence type="ECO:0000313" key="1">
    <source>
        <dbReference type="EMBL" id="BDT58822.1"/>
    </source>
</evidence>
<dbReference type="InterPro" id="IPR036388">
    <property type="entry name" value="WH-like_DNA-bd_sf"/>
</dbReference>
<dbReference type="EMBL" id="AP026966">
    <property type="protein sequence ID" value="BDT58822.1"/>
    <property type="molecule type" value="Genomic_DNA"/>
</dbReference>
<dbReference type="Proteomes" id="UP001163336">
    <property type="component" value="Chromosome"/>
</dbReference>
<sequence>MNTSEHTLLLLKTRGPQTAQALAAILHLTSMGVRRQLEAADEKGLVGYVDRPGKVGRPVRLWQLTELGHSRFPDRHAALTVDLIGQVRNLFGESAIDRLIDAREAASEAAYRAAVDPAAPLAQRAASLAVLREAEGYMAETQVDDDGSVLLVENHCPICAAARACQNFCRSELDVFRRVLGPDVRVERVEHQLAGARRCAYRIVPLG</sequence>
<dbReference type="Gene3D" id="1.10.10.10">
    <property type="entry name" value="Winged helix-like DNA-binding domain superfamily/Winged helix DNA-binding domain"/>
    <property type="match status" value="1"/>
</dbReference>